<organism evidence="1 2">
    <name type="scientific">Paraphaeosphaeria sporulosa</name>
    <dbReference type="NCBI Taxonomy" id="1460663"/>
    <lineage>
        <taxon>Eukaryota</taxon>
        <taxon>Fungi</taxon>
        <taxon>Dikarya</taxon>
        <taxon>Ascomycota</taxon>
        <taxon>Pezizomycotina</taxon>
        <taxon>Dothideomycetes</taxon>
        <taxon>Pleosporomycetidae</taxon>
        <taxon>Pleosporales</taxon>
        <taxon>Massarineae</taxon>
        <taxon>Didymosphaeriaceae</taxon>
        <taxon>Paraphaeosphaeria</taxon>
    </lineage>
</organism>
<accession>A0A177BXJ4</accession>
<evidence type="ECO:0000313" key="2">
    <source>
        <dbReference type="Proteomes" id="UP000077069"/>
    </source>
</evidence>
<name>A0A177BXJ4_9PLEO</name>
<dbReference type="AlphaFoldDB" id="A0A177BXJ4"/>
<dbReference type="GeneID" id="28769610"/>
<dbReference type="EMBL" id="KV441563">
    <property type="protein sequence ID" value="OAF99049.1"/>
    <property type="molecule type" value="Genomic_DNA"/>
</dbReference>
<dbReference type="Proteomes" id="UP000077069">
    <property type="component" value="Unassembled WGS sequence"/>
</dbReference>
<dbReference type="RefSeq" id="XP_018029415.1">
    <property type="nucleotide sequence ID" value="XM_018186124.1"/>
</dbReference>
<reference evidence="1 2" key="1">
    <citation type="submission" date="2016-05" db="EMBL/GenBank/DDBJ databases">
        <title>Comparative analysis of secretome profiles of manganese(II)-oxidizing ascomycete fungi.</title>
        <authorList>
            <consortium name="DOE Joint Genome Institute"/>
            <person name="Zeiner C.A."/>
            <person name="Purvine S.O."/>
            <person name="Zink E.M."/>
            <person name="Wu S."/>
            <person name="Pasa-Tolic L."/>
            <person name="Chaput D.L."/>
            <person name="Haridas S."/>
            <person name="Grigoriev I.V."/>
            <person name="Santelli C.M."/>
            <person name="Hansel C.M."/>
        </authorList>
    </citation>
    <scope>NUCLEOTIDE SEQUENCE [LARGE SCALE GENOMIC DNA]</scope>
    <source>
        <strain evidence="1 2">AP3s5-JAC2a</strain>
    </source>
</reference>
<sequence length="178" mass="20234">METDTLRYRAGDKFSRLRLRSESWGTLHKKVSHVTRKNEAPQRRAGLRCRHGKTAKTSSPAIRTGQDVRRFRRESLPHSVFICRQFGPGHVTLVGTQFCIYQKQVVGTKAVRSLWRVRDAERVLGTRPNSFAGSSGTWCCSETRHAQSARRDLHAELLFRHPEMDRAGKAPEALHAAC</sequence>
<keyword evidence="2" id="KW-1185">Reference proteome</keyword>
<proteinExistence type="predicted"/>
<dbReference type="InParanoid" id="A0A177BXJ4"/>
<evidence type="ECO:0000313" key="1">
    <source>
        <dbReference type="EMBL" id="OAF99049.1"/>
    </source>
</evidence>
<protein>
    <submittedName>
        <fullName evidence="1">Uncharacterized protein</fullName>
    </submittedName>
</protein>
<gene>
    <name evidence="1" type="ORF">CC84DRAFT_415472</name>
</gene>